<dbReference type="RefSeq" id="XP_018736146.1">
    <property type="nucleotide sequence ID" value="XM_018881694.1"/>
</dbReference>
<dbReference type="EMBL" id="CP014502">
    <property type="protein sequence ID" value="ANB13669.1"/>
    <property type="molecule type" value="Genomic_DNA"/>
</dbReference>
<evidence type="ECO:0000256" key="2">
    <source>
        <dbReference type="ARBA" id="ARBA00022833"/>
    </source>
</evidence>
<dbReference type="KEGG" id="slb:AWJ20_4612"/>
<accession>A0A167E5L1</accession>
<dbReference type="PANTHER" id="PTHR43808">
    <property type="entry name" value="ACETYLORNITHINE DEACETYLASE"/>
    <property type="match status" value="1"/>
</dbReference>
<dbReference type="InterPro" id="IPR002933">
    <property type="entry name" value="Peptidase_M20"/>
</dbReference>
<gene>
    <name evidence="4" type="ORF">AWJ20_4612</name>
</gene>
<dbReference type="GeneID" id="30036764"/>
<organism evidence="4 5">
    <name type="scientific">Sugiyamaella lignohabitans</name>
    <dbReference type="NCBI Taxonomy" id="796027"/>
    <lineage>
        <taxon>Eukaryota</taxon>
        <taxon>Fungi</taxon>
        <taxon>Dikarya</taxon>
        <taxon>Ascomycota</taxon>
        <taxon>Saccharomycotina</taxon>
        <taxon>Dipodascomycetes</taxon>
        <taxon>Dipodascales</taxon>
        <taxon>Trichomonascaceae</taxon>
        <taxon>Sugiyamaella</taxon>
    </lineage>
</organism>
<feature type="chain" id="PRO_5007885660" evidence="3">
    <location>
        <begin position="22"/>
        <end position="213"/>
    </location>
</feature>
<reference evidence="4 5" key="1">
    <citation type="submission" date="2016-02" db="EMBL/GenBank/DDBJ databases">
        <title>Complete genome sequence and transcriptome regulation of the pentose utilising yeast Sugiyamaella lignohabitans.</title>
        <authorList>
            <person name="Bellasio M."/>
            <person name="Peymann A."/>
            <person name="Valli M."/>
            <person name="Sipitzky M."/>
            <person name="Graf A."/>
            <person name="Sauer M."/>
            <person name="Marx H."/>
            <person name="Mattanovich D."/>
        </authorList>
    </citation>
    <scope>NUCLEOTIDE SEQUENCE [LARGE SCALE GENOMIC DNA]</scope>
    <source>
        <strain evidence="4 5">CBS 10342</strain>
    </source>
</reference>
<dbReference type="OrthoDB" id="3064516at2759"/>
<evidence type="ECO:0000313" key="5">
    <source>
        <dbReference type="Proteomes" id="UP000189580"/>
    </source>
</evidence>
<dbReference type="Pfam" id="PF01546">
    <property type="entry name" value="Peptidase_M20"/>
    <property type="match status" value="1"/>
</dbReference>
<dbReference type="InterPro" id="IPR050072">
    <property type="entry name" value="Peptidase_M20A"/>
</dbReference>
<name>A0A167E5L1_9ASCO</name>
<comment type="similarity">
    <text evidence="1">Belongs to the peptidase M20A family.</text>
</comment>
<dbReference type="Gene3D" id="3.40.630.10">
    <property type="entry name" value="Zn peptidases"/>
    <property type="match status" value="1"/>
</dbReference>
<keyword evidence="3" id="KW-0732">Signal</keyword>
<dbReference type="AlphaFoldDB" id="A0A167E5L1"/>
<dbReference type="Proteomes" id="UP000189580">
    <property type="component" value="Chromosome d"/>
</dbReference>
<keyword evidence="5" id="KW-1185">Reference proteome</keyword>
<dbReference type="PANTHER" id="PTHR43808:SF8">
    <property type="entry name" value="PEPTIDASE M20 DIMERISATION DOMAIN-CONTAINING PROTEIN"/>
    <property type="match status" value="1"/>
</dbReference>
<evidence type="ECO:0000256" key="3">
    <source>
        <dbReference type="SAM" id="SignalP"/>
    </source>
</evidence>
<dbReference type="GO" id="GO:0016787">
    <property type="term" value="F:hydrolase activity"/>
    <property type="evidence" value="ECO:0007669"/>
    <property type="project" value="InterPro"/>
</dbReference>
<protein>
    <submittedName>
        <fullName evidence="4">Peptidase family M20 protein</fullName>
    </submittedName>
</protein>
<keyword evidence="2" id="KW-0862">Zinc</keyword>
<proteinExistence type="inferred from homology"/>
<evidence type="ECO:0000256" key="1">
    <source>
        <dbReference type="ARBA" id="ARBA00006247"/>
    </source>
</evidence>
<sequence>MMFNSITYAVALASVFSNVVAEKQSTFSASTLKVNQELLDLHRDLIQLKSVSGYEIDAAVYLQNYLESNNFTVELETVYGDSNRKNVYAYYGKERNTKALLTSHIDTVPPYFNYSVVDNRIYGRGSVDAKSCVSSQIVALSQLFKDGEVEEGDVALLFVVDEEVQGRGMVYASDNLGVDSWEHVIFGEPTENRLGVGHKGMASAQLKAHGKAA</sequence>
<evidence type="ECO:0000313" key="4">
    <source>
        <dbReference type="EMBL" id="ANB13669.1"/>
    </source>
</evidence>
<dbReference type="SUPFAM" id="SSF53187">
    <property type="entry name" value="Zn-dependent exopeptidases"/>
    <property type="match status" value="1"/>
</dbReference>
<feature type="signal peptide" evidence="3">
    <location>
        <begin position="1"/>
        <end position="21"/>
    </location>
</feature>